<dbReference type="InterPro" id="IPR002347">
    <property type="entry name" value="SDR_fam"/>
</dbReference>
<feature type="compositionally biased region" description="Basic residues" evidence="3">
    <location>
        <begin position="1"/>
        <end position="10"/>
    </location>
</feature>
<dbReference type="OrthoDB" id="4577644at2"/>
<sequence>MTRPLRRSHGQGHLVTPQEPLGSPFGAASTTSDVVAGIPLGNKVAVVTGGNSGLGLETARTLARAGAHVHVLDRELGTAQVELAPHDADFIRLDLADPESIDAAADLFLRSGRPVHILVNAAGIMAPPLSRDPRGNERQLSTNHLGHFRLTGRLWPALRAERARVVAYSSLGHQFSAVDFDDPNYQRRAYNPMAAYGQSKTANSLFAVELDRRGQEHGVRAFAVHPGNVASTGLGRFLAHDDMVAAGLIEPHGTPIVDPERRLKTPEQGAATGVWCATSPRLEGMGGVYCEDCDIARMSSEEGPLDFFKAGDGRGVMGYAVDPGQAERLWDLSENLTGLRYP</sequence>
<evidence type="ECO:0000313" key="4">
    <source>
        <dbReference type="EMBL" id="TDC19286.1"/>
    </source>
</evidence>
<dbReference type="SUPFAM" id="SSF51735">
    <property type="entry name" value="NAD(P)-binding Rossmann-fold domains"/>
    <property type="match status" value="1"/>
</dbReference>
<keyword evidence="5" id="KW-1185">Reference proteome</keyword>
<keyword evidence="2" id="KW-0560">Oxidoreductase</keyword>
<accession>A0A4V2XNS4</accession>
<evidence type="ECO:0000313" key="5">
    <source>
        <dbReference type="Proteomes" id="UP000295431"/>
    </source>
</evidence>
<protein>
    <submittedName>
        <fullName evidence="4">SDR family NAD(P)-dependent oxidoreductase</fullName>
    </submittedName>
</protein>
<feature type="region of interest" description="Disordered" evidence="3">
    <location>
        <begin position="1"/>
        <end position="27"/>
    </location>
</feature>
<comment type="similarity">
    <text evidence="1">Belongs to the short-chain dehydrogenases/reductases (SDR) family.</text>
</comment>
<gene>
    <name evidence="4" type="ORF">E1284_04215</name>
</gene>
<reference evidence="4 5" key="1">
    <citation type="submission" date="2019-03" db="EMBL/GenBank/DDBJ databases">
        <title>Draft genome sequences of novel Actinobacteria.</title>
        <authorList>
            <person name="Sahin N."/>
            <person name="Ay H."/>
            <person name="Saygin H."/>
        </authorList>
    </citation>
    <scope>NUCLEOTIDE SEQUENCE [LARGE SCALE GENOMIC DNA]</scope>
    <source>
        <strain evidence="4 5">DSM 45347</strain>
    </source>
</reference>
<dbReference type="AlphaFoldDB" id="A0A4V2XNS4"/>
<dbReference type="Proteomes" id="UP000295431">
    <property type="component" value="Unassembled WGS sequence"/>
</dbReference>
<dbReference type="PRINTS" id="PR00081">
    <property type="entry name" value="GDHRDH"/>
</dbReference>
<evidence type="ECO:0000256" key="2">
    <source>
        <dbReference type="ARBA" id="ARBA00023002"/>
    </source>
</evidence>
<dbReference type="Pfam" id="PF00106">
    <property type="entry name" value="adh_short"/>
    <property type="match status" value="1"/>
</dbReference>
<dbReference type="InterPro" id="IPR036291">
    <property type="entry name" value="NAD(P)-bd_dom_sf"/>
</dbReference>
<dbReference type="PANTHER" id="PTHR24320">
    <property type="entry name" value="RETINOL DEHYDROGENASE"/>
    <property type="match status" value="1"/>
</dbReference>
<dbReference type="GO" id="GO:0016491">
    <property type="term" value="F:oxidoreductase activity"/>
    <property type="evidence" value="ECO:0007669"/>
    <property type="project" value="UniProtKB-KW"/>
</dbReference>
<evidence type="ECO:0000256" key="1">
    <source>
        <dbReference type="ARBA" id="ARBA00006484"/>
    </source>
</evidence>
<comment type="caution">
    <text evidence="4">The sequence shown here is derived from an EMBL/GenBank/DDBJ whole genome shotgun (WGS) entry which is preliminary data.</text>
</comment>
<evidence type="ECO:0000256" key="3">
    <source>
        <dbReference type="SAM" id="MobiDB-lite"/>
    </source>
</evidence>
<organism evidence="4 5">
    <name type="scientific">Actinomadura bangladeshensis</name>
    <dbReference type="NCBI Taxonomy" id="453573"/>
    <lineage>
        <taxon>Bacteria</taxon>
        <taxon>Bacillati</taxon>
        <taxon>Actinomycetota</taxon>
        <taxon>Actinomycetes</taxon>
        <taxon>Streptosporangiales</taxon>
        <taxon>Thermomonosporaceae</taxon>
        <taxon>Actinomadura</taxon>
    </lineage>
</organism>
<proteinExistence type="inferred from homology"/>
<dbReference type="PANTHER" id="PTHR24320:SF148">
    <property type="entry name" value="NAD(P)-BINDING ROSSMANN-FOLD SUPERFAMILY PROTEIN"/>
    <property type="match status" value="1"/>
</dbReference>
<dbReference type="EMBL" id="SMJW01000011">
    <property type="protein sequence ID" value="TDC19286.1"/>
    <property type="molecule type" value="Genomic_DNA"/>
</dbReference>
<name>A0A4V2XNS4_9ACTN</name>
<dbReference type="Gene3D" id="3.40.50.720">
    <property type="entry name" value="NAD(P)-binding Rossmann-like Domain"/>
    <property type="match status" value="1"/>
</dbReference>